<keyword evidence="6" id="KW-0812">Transmembrane</keyword>
<evidence type="ECO:0000256" key="5">
    <source>
        <dbReference type="PROSITE-ProRule" id="PRU00339"/>
    </source>
</evidence>
<sequence>MQRFLICTFLLQNILTHAQKQVKEDSLYFFLEKSYKGYEESNYLESLVWGRKLLEKAYRLKDSSYVAEAYYVLGLVDETIQDYDKAEDKYYNALKIVSKVSKKRDSVFLMDIYNGLANVYSFKKKYHKADSLYHKALEIGELLNNEAQKDIILNISWNYLSENSCQKVNLFLPELLSYQIKDDNRTLSLDDTIFFSDLNFVLGWYYGKIKEYNLAYDKLDFAIKLAKSKNLYQELSQVLEIRAKFLKAQGKFEEALFFNEKYIESHKKQIDQNLLKKLQAEKVKYEVSEYERALRLLKKQKQLSASIAESNHKLSWLYLILSIILGVSLIIIYLVNYKRKKLIRKLNHKNKLLIDAQKKAKLATQIKSNFISNISHELRTPLHGVIGITSLLLAEKKLSASNQKLLESLKFSGDYLLGLISNVLLMSKIDNGKVKVKQKLVMIESLLSTIRSGIMFSAEEKDVQIKFCVDEEIPKKVYLDANIVSEVLINLIENAIKFSKGGNVTTYIKINKDANCTDKEVTIRFCVEDNGTGIPKDKQEIIFQKFSQIASERNMLEGTGIGLSLVKSLLLQLGTDIKLESEIGKGSKFYFDLPCKLFSDKDSNVSISKEKLKVFESNLNILLVEDNKINMMVIQKYLASYKKINLEIISDGKEAYKAILNQDYDLVLLDINIPSMNGFAITKKIRKKGFKLPIIAVTASELTEIQDKAYAVGINDIIIKPFQKKKLIAVISKYLQ</sequence>
<feature type="modified residue" description="4-aspartylphosphate" evidence="4">
    <location>
        <position position="670"/>
    </location>
</feature>
<evidence type="ECO:0000256" key="4">
    <source>
        <dbReference type="PROSITE-ProRule" id="PRU00169"/>
    </source>
</evidence>
<keyword evidence="3 4" id="KW-0597">Phosphoprotein</keyword>
<evidence type="ECO:0000313" key="9">
    <source>
        <dbReference type="EMBL" id="MBW2960695.1"/>
    </source>
</evidence>
<keyword evidence="5" id="KW-0802">TPR repeat</keyword>
<dbReference type="SMART" id="SM00448">
    <property type="entry name" value="REC"/>
    <property type="match status" value="1"/>
</dbReference>
<accession>A0ABS6VYN4</accession>
<evidence type="ECO:0000256" key="1">
    <source>
        <dbReference type="ARBA" id="ARBA00000085"/>
    </source>
</evidence>
<evidence type="ECO:0000256" key="3">
    <source>
        <dbReference type="ARBA" id="ARBA00022553"/>
    </source>
</evidence>
<feature type="repeat" description="TPR" evidence="5">
    <location>
        <begin position="67"/>
        <end position="100"/>
    </location>
</feature>
<protein>
    <recommendedName>
        <fullName evidence="2">histidine kinase</fullName>
        <ecNumber evidence="2">2.7.13.3</ecNumber>
    </recommendedName>
</protein>
<evidence type="ECO:0000259" key="8">
    <source>
        <dbReference type="PROSITE" id="PS50110"/>
    </source>
</evidence>
<dbReference type="PANTHER" id="PTHR45339">
    <property type="entry name" value="HYBRID SIGNAL TRANSDUCTION HISTIDINE KINASE J"/>
    <property type="match status" value="1"/>
</dbReference>
<comment type="caution">
    <text evidence="9">The sequence shown here is derived from an EMBL/GenBank/DDBJ whole genome shotgun (WGS) entry which is preliminary data.</text>
</comment>
<evidence type="ECO:0000256" key="6">
    <source>
        <dbReference type="SAM" id="Phobius"/>
    </source>
</evidence>
<keyword evidence="6" id="KW-0472">Membrane</keyword>
<dbReference type="PROSITE" id="PS50110">
    <property type="entry name" value="RESPONSE_REGULATORY"/>
    <property type="match status" value="1"/>
</dbReference>
<keyword evidence="6" id="KW-1133">Transmembrane helix</keyword>
<evidence type="ECO:0000259" key="7">
    <source>
        <dbReference type="PROSITE" id="PS50109"/>
    </source>
</evidence>
<feature type="domain" description="Response regulatory" evidence="8">
    <location>
        <begin position="620"/>
        <end position="735"/>
    </location>
</feature>
<comment type="catalytic activity">
    <reaction evidence="1">
        <text>ATP + protein L-histidine = ADP + protein N-phospho-L-histidine.</text>
        <dbReference type="EC" id="2.7.13.3"/>
    </reaction>
</comment>
<evidence type="ECO:0000313" key="10">
    <source>
        <dbReference type="Proteomes" id="UP000719267"/>
    </source>
</evidence>
<dbReference type="SMART" id="SM00387">
    <property type="entry name" value="HATPase_c"/>
    <property type="match status" value="1"/>
</dbReference>
<dbReference type="PANTHER" id="PTHR45339:SF5">
    <property type="entry name" value="HISTIDINE KINASE"/>
    <property type="match status" value="1"/>
</dbReference>
<dbReference type="SMART" id="SM00028">
    <property type="entry name" value="TPR"/>
    <property type="match status" value="3"/>
</dbReference>
<dbReference type="Pfam" id="PF00072">
    <property type="entry name" value="Response_reg"/>
    <property type="match status" value="1"/>
</dbReference>
<dbReference type="InterPro" id="IPR003594">
    <property type="entry name" value="HATPase_dom"/>
</dbReference>
<dbReference type="InterPro" id="IPR001789">
    <property type="entry name" value="Sig_transdc_resp-reg_receiver"/>
</dbReference>
<dbReference type="Pfam" id="PF02518">
    <property type="entry name" value="HATPase_c"/>
    <property type="match status" value="1"/>
</dbReference>
<organism evidence="9 10">
    <name type="scientific">Mesonia aestuariivivens</name>
    <dbReference type="NCBI Taxonomy" id="2796128"/>
    <lineage>
        <taxon>Bacteria</taxon>
        <taxon>Pseudomonadati</taxon>
        <taxon>Bacteroidota</taxon>
        <taxon>Flavobacteriia</taxon>
        <taxon>Flavobacteriales</taxon>
        <taxon>Flavobacteriaceae</taxon>
        <taxon>Mesonia</taxon>
    </lineage>
</organism>
<keyword evidence="10" id="KW-1185">Reference proteome</keyword>
<dbReference type="InterPro" id="IPR005467">
    <property type="entry name" value="His_kinase_dom"/>
</dbReference>
<dbReference type="SMART" id="SM00388">
    <property type="entry name" value="HisKA"/>
    <property type="match status" value="1"/>
</dbReference>
<dbReference type="PROSITE" id="PS50005">
    <property type="entry name" value="TPR"/>
    <property type="match status" value="1"/>
</dbReference>
<dbReference type="InterPro" id="IPR003661">
    <property type="entry name" value="HisK_dim/P_dom"/>
</dbReference>
<gene>
    <name evidence="9" type="ORF">KW502_02625</name>
</gene>
<name>A0ABS6VYN4_9FLAO</name>
<reference evidence="9 10" key="1">
    <citation type="submission" date="2021-07" db="EMBL/GenBank/DDBJ databases">
        <title>Mesonia aestuariivivens sp. nov., isolated from a tidal flat.</title>
        <authorList>
            <person name="Kim Y.-O."/>
            <person name="Yoon J.-H."/>
        </authorList>
    </citation>
    <scope>NUCLEOTIDE SEQUENCE [LARGE SCALE GENOMIC DNA]</scope>
    <source>
        <strain evidence="9 10">JHPTF-M18</strain>
    </source>
</reference>
<dbReference type="PROSITE" id="PS50109">
    <property type="entry name" value="HIS_KIN"/>
    <property type="match status" value="1"/>
</dbReference>
<feature type="domain" description="Histidine kinase" evidence="7">
    <location>
        <begin position="373"/>
        <end position="597"/>
    </location>
</feature>
<dbReference type="RefSeq" id="WP_219038978.1">
    <property type="nucleotide sequence ID" value="NZ_JAHWDF010000002.1"/>
</dbReference>
<dbReference type="CDD" id="cd17546">
    <property type="entry name" value="REC_hyHK_CKI1_RcsC-like"/>
    <property type="match status" value="1"/>
</dbReference>
<dbReference type="InterPro" id="IPR019734">
    <property type="entry name" value="TPR_rpt"/>
</dbReference>
<feature type="transmembrane region" description="Helical" evidence="6">
    <location>
        <begin position="316"/>
        <end position="335"/>
    </location>
</feature>
<dbReference type="CDD" id="cd00082">
    <property type="entry name" value="HisKA"/>
    <property type="match status" value="1"/>
</dbReference>
<evidence type="ECO:0000256" key="2">
    <source>
        <dbReference type="ARBA" id="ARBA00012438"/>
    </source>
</evidence>
<dbReference type="EMBL" id="JAHWDF010000002">
    <property type="protein sequence ID" value="MBW2960695.1"/>
    <property type="molecule type" value="Genomic_DNA"/>
</dbReference>
<dbReference type="Pfam" id="PF00512">
    <property type="entry name" value="HisKA"/>
    <property type="match status" value="1"/>
</dbReference>
<dbReference type="EC" id="2.7.13.3" evidence="2"/>
<proteinExistence type="predicted"/>
<dbReference type="Proteomes" id="UP000719267">
    <property type="component" value="Unassembled WGS sequence"/>
</dbReference>